<protein>
    <submittedName>
        <fullName evidence="1">Antitoxin YefM</fullName>
    </submittedName>
</protein>
<proteinExistence type="predicted"/>
<reference evidence="1" key="1">
    <citation type="submission" date="2019-02" db="EMBL/GenBank/DDBJ databases">
        <authorList>
            <person name="Gruber-Vodicka R. H."/>
            <person name="Seah K. B. B."/>
        </authorList>
    </citation>
    <scope>NUCLEOTIDE SEQUENCE</scope>
    <source>
        <strain evidence="1">BECK_S313</strain>
    </source>
</reference>
<dbReference type="Gene3D" id="6.10.250.330">
    <property type="match status" value="1"/>
</dbReference>
<accession>A0A450WFL9</accession>
<evidence type="ECO:0000313" key="1">
    <source>
        <dbReference type="EMBL" id="VFK15802.1"/>
    </source>
</evidence>
<name>A0A450WFL9_9GAMM</name>
<organism evidence="1">
    <name type="scientific">Candidatus Kentrum sp. LPFa</name>
    <dbReference type="NCBI Taxonomy" id="2126335"/>
    <lineage>
        <taxon>Bacteria</taxon>
        <taxon>Pseudomonadati</taxon>
        <taxon>Pseudomonadota</taxon>
        <taxon>Gammaproteobacteria</taxon>
        <taxon>Candidatus Kentrum</taxon>
    </lineage>
</organism>
<dbReference type="AlphaFoldDB" id="A0A450WFL9"/>
<sequence length="84" mass="9292">MYTTYCLNAGALTPGSLDALKTLFGNKTMEISVCDTKEIEQDETAYLLANPVNRARLQEAMENVANRENLVSVDLSDIAHESRL</sequence>
<dbReference type="EMBL" id="CAADFK010000084">
    <property type="protein sequence ID" value="VFK15802.1"/>
    <property type="molecule type" value="Genomic_DNA"/>
</dbReference>
<gene>
    <name evidence="1" type="ORF">BECKLPF1236B_GA0070989_10849</name>
</gene>